<organism evidence="3 4">
    <name type="scientific">Hephaestia caeni</name>
    <dbReference type="NCBI Taxonomy" id="645617"/>
    <lineage>
        <taxon>Bacteria</taxon>
        <taxon>Pseudomonadati</taxon>
        <taxon>Pseudomonadota</taxon>
        <taxon>Alphaproteobacteria</taxon>
        <taxon>Sphingomonadales</taxon>
        <taxon>Sphingomonadaceae</taxon>
        <taxon>Hephaestia</taxon>
    </lineage>
</organism>
<dbReference type="Gene3D" id="3.30.930.10">
    <property type="entry name" value="Bira Bifunctional Protein, Domain 2"/>
    <property type="match status" value="2"/>
</dbReference>
<evidence type="ECO:0000259" key="2">
    <source>
        <dbReference type="Pfam" id="PF13393"/>
    </source>
</evidence>
<proteinExistence type="predicted"/>
<dbReference type="SUPFAM" id="SSF55681">
    <property type="entry name" value="Class II aaRS and biotin synthetases"/>
    <property type="match status" value="1"/>
</dbReference>
<gene>
    <name evidence="3" type="ORF">DFR49_2065</name>
</gene>
<feature type="binding site" evidence="1">
    <location>
        <position position="128"/>
    </location>
    <ligand>
        <name>L-histidine</name>
        <dbReference type="ChEBI" id="CHEBI:57595"/>
    </ligand>
</feature>
<protein>
    <submittedName>
        <fullName evidence="3">ATP phosphoribosyltransferase regulatory subunit</fullName>
    </submittedName>
</protein>
<dbReference type="GO" id="GO:0004821">
    <property type="term" value="F:histidine-tRNA ligase activity"/>
    <property type="evidence" value="ECO:0007669"/>
    <property type="project" value="TreeGrafter"/>
</dbReference>
<dbReference type="GO" id="GO:0016757">
    <property type="term" value="F:glycosyltransferase activity"/>
    <property type="evidence" value="ECO:0007669"/>
    <property type="project" value="UniProtKB-KW"/>
</dbReference>
<dbReference type="PANTHER" id="PTHR43707">
    <property type="entry name" value="HISTIDYL-TRNA SYNTHETASE"/>
    <property type="match status" value="1"/>
</dbReference>
<comment type="caution">
    <text evidence="3">The sequence shown here is derived from an EMBL/GenBank/DDBJ whole genome shotgun (WGS) entry which is preliminary data.</text>
</comment>
<dbReference type="Proteomes" id="UP000266568">
    <property type="component" value="Unassembled WGS sequence"/>
</dbReference>
<name>A0A397P2M8_9SPHN</name>
<accession>A0A397P2M8</accession>
<keyword evidence="4" id="KW-1185">Reference proteome</keyword>
<evidence type="ECO:0000313" key="4">
    <source>
        <dbReference type="Proteomes" id="UP000266568"/>
    </source>
</evidence>
<sequence length="363" mass="38131">MTSALLPAGFHDRLPPRADAAARLEACVLGTAFAHGYERTDPALAEFEEGLASRLKAARRQDAVRFIDPVSQRSLAIRPDITAQVGRIAATRMAHHPRPLRLSYGGPVLKLRAADLAPERERLQVGCELIGLDNVAAAREVAGIAVEALAAAGVTGVSIDFTLPDLVDVLAAGPLPVPAERIDALRDRLDAKDAGGVAEIAPDYLPLIEAAGPFGPALTRLRGFDGALASRLDGLAAVAAGLDVALTLDPTERHGFEYQTWLGFSLFAEGVRGEIGRGGAYAIVENGTEEPAMGFSLYIDQLVEAGAGADARRRLFVPLGSDPAIAAGLRRAGWVTVAALEPRDTAQAQLCTHILADGEARPI</sequence>
<dbReference type="InterPro" id="IPR045864">
    <property type="entry name" value="aa-tRNA-synth_II/BPL/LPL"/>
</dbReference>
<feature type="binding site" evidence="1">
    <location>
        <position position="124"/>
    </location>
    <ligand>
        <name>L-histidine</name>
        <dbReference type="ChEBI" id="CHEBI:57595"/>
    </ligand>
</feature>
<dbReference type="InterPro" id="IPR004516">
    <property type="entry name" value="HisRS/HisZ"/>
</dbReference>
<dbReference type="EMBL" id="QXDC01000003">
    <property type="protein sequence ID" value="RIA43836.1"/>
    <property type="molecule type" value="Genomic_DNA"/>
</dbReference>
<dbReference type="PANTHER" id="PTHR43707:SF1">
    <property type="entry name" value="HISTIDINE--TRNA LIGASE, MITOCHONDRIAL-RELATED"/>
    <property type="match status" value="1"/>
</dbReference>
<keyword evidence="3" id="KW-0328">Glycosyltransferase</keyword>
<dbReference type="Pfam" id="PF13393">
    <property type="entry name" value="tRNA-synt_His"/>
    <property type="match status" value="1"/>
</dbReference>
<dbReference type="GO" id="GO:0005737">
    <property type="term" value="C:cytoplasm"/>
    <property type="evidence" value="ECO:0007669"/>
    <property type="project" value="InterPro"/>
</dbReference>
<dbReference type="InterPro" id="IPR041715">
    <property type="entry name" value="HisRS-like_core"/>
</dbReference>
<dbReference type="AlphaFoldDB" id="A0A397P2M8"/>
<keyword evidence="3" id="KW-0808">Transferase</keyword>
<evidence type="ECO:0000256" key="1">
    <source>
        <dbReference type="PIRSR" id="PIRSR001549-1"/>
    </source>
</evidence>
<feature type="domain" description="Class II Histidinyl-tRNA synthetase (HisRS)-like catalytic core" evidence="2">
    <location>
        <begin position="9"/>
        <end position="302"/>
    </location>
</feature>
<dbReference type="RefSeq" id="WP_119035640.1">
    <property type="nucleotide sequence ID" value="NZ_QXDC01000003.1"/>
</dbReference>
<dbReference type="OrthoDB" id="9769617at2"/>
<reference evidence="3 4" key="1">
    <citation type="submission" date="2018-08" db="EMBL/GenBank/DDBJ databases">
        <title>Genomic Encyclopedia of Type Strains, Phase IV (KMG-IV): sequencing the most valuable type-strain genomes for metagenomic binning, comparative biology and taxonomic classification.</title>
        <authorList>
            <person name="Goeker M."/>
        </authorList>
    </citation>
    <scope>NUCLEOTIDE SEQUENCE [LARGE SCALE GENOMIC DNA]</scope>
    <source>
        <strain evidence="3 4">DSM 25527</strain>
    </source>
</reference>
<feature type="binding site" evidence="1">
    <location>
        <begin position="80"/>
        <end position="82"/>
    </location>
    <ligand>
        <name>L-histidine</name>
        <dbReference type="ChEBI" id="CHEBI:57595"/>
    </ligand>
</feature>
<dbReference type="PIRSF" id="PIRSF001549">
    <property type="entry name" value="His-tRNA_synth"/>
    <property type="match status" value="1"/>
</dbReference>
<dbReference type="GO" id="GO:0006427">
    <property type="term" value="P:histidyl-tRNA aminoacylation"/>
    <property type="evidence" value="ECO:0007669"/>
    <property type="project" value="TreeGrafter"/>
</dbReference>
<evidence type="ECO:0000313" key="3">
    <source>
        <dbReference type="EMBL" id="RIA43836.1"/>
    </source>
</evidence>